<name>A0A7S3CPY6_9SPIT</name>
<evidence type="ECO:0000313" key="2">
    <source>
        <dbReference type="EMBL" id="CAE0233998.1"/>
    </source>
</evidence>
<keyword evidence="1" id="KW-1133">Transmembrane helix</keyword>
<protein>
    <submittedName>
        <fullName evidence="2">Uncharacterized protein</fullName>
    </submittedName>
</protein>
<organism evidence="2">
    <name type="scientific">Strombidium rassoulzadegani</name>
    <dbReference type="NCBI Taxonomy" id="1082188"/>
    <lineage>
        <taxon>Eukaryota</taxon>
        <taxon>Sar</taxon>
        <taxon>Alveolata</taxon>
        <taxon>Ciliophora</taxon>
        <taxon>Intramacronucleata</taxon>
        <taxon>Spirotrichea</taxon>
        <taxon>Oligotrichia</taxon>
        <taxon>Strombidiidae</taxon>
        <taxon>Strombidium</taxon>
    </lineage>
</organism>
<feature type="transmembrane region" description="Helical" evidence="1">
    <location>
        <begin position="137"/>
        <end position="160"/>
    </location>
</feature>
<evidence type="ECO:0000256" key="1">
    <source>
        <dbReference type="SAM" id="Phobius"/>
    </source>
</evidence>
<dbReference type="AlphaFoldDB" id="A0A7S3CPY6"/>
<reference evidence="2" key="1">
    <citation type="submission" date="2021-01" db="EMBL/GenBank/DDBJ databases">
        <authorList>
            <person name="Corre E."/>
            <person name="Pelletier E."/>
            <person name="Niang G."/>
            <person name="Scheremetjew M."/>
            <person name="Finn R."/>
            <person name="Kale V."/>
            <person name="Holt S."/>
            <person name="Cochrane G."/>
            <person name="Meng A."/>
            <person name="Brown T."/>
            <person name="Cohen L."/>
        </authorList>
    </citation>
    <scope>NUCLEOTIDE SEQUENCE</scope>
    <source>
        <strain evidence="2">Ras09</strain>
    </source>
</reference>
<sequence>MFDVVNPQVSLLYNGNVMNLKTTKKGHFNFDKEFSVKILGIKNLAERVVIQFKDGDKVVGETKMKFQTLLNGGSIVNPCQFTSLDQLKMHYAMDRENWYPLFKEETPVGQIKLETMFRSQQTWEVDQKHFRKENNSLWKYILCGTCTVAAASGAAAYTLMDS</sequence>
<gene>
    <name evidence="2" type="ORF">SRAS04492_LOCUS5800</name>
</gene>
<keyword evidence="1" id="KW-0472">Membrane</keyword>
<dbReference type="EMBL" id="HBIA01011419">
    <property type="protein sequence ID" value="CAE0233998.1"/>
    <property type="molecule type" value="Transcribed_RNA"/>
</dbReference>
<proteinExistence type="predicted"/>
<keyword evidence="1" id="KW-0812">Transmembrane</keyword>
<accession>A0A7S3CPY6</accession>